<feature type="compositionally biased region" description="Polar residues" evidence="1">
    <location>
        <begin position="73"/>
        <end position="89"/>
    </location>
</feature>
<dbReference type="EMBL" id="HBUF01216720">
    <property type="protein sequence ID" value="CAG6667535.1"/>
    <property type="molecule type" value="Transcribed_RNA"/>
</dbReference>
<evidence type="ECO:0000313" key="2">
    <source>
        <dbReference type="EMBL" id="CAG6635925.1"/>
    </source>
</evidence>
<organism evidence="2">
    <name type="scientific">Cacopsylla melanoneura</name>
    <dbReference type="NCBI Taxonomy" id="428564"/>
    <lineage>
        <taxon>Eukaryota</taxon>
        <taxon>Metazoa</taxon>
        <taxon>Ecdysozoa</taxon>
        <taxon>Arthropoda</taxon>
        <taxon>Hexapoda</taxon>
        <taxon>Insecta</taxon>
        <taxon>Pterygota</taxon>
        <taxon>Neoptera</taxon>
        <taxon>Paraneoptera</taxon>
        <taxon>Hemiptera</taxon>
        <taxon>Sternorrhyncha</taxon>
        <taxon>Psylloidea</taxon>
        <taxon>Psyllidae</taxon>
        <taxon>Psyllinae</taxon>
        <taxon>Cacopsylla</taxon>
    </lineage>
</organism>
<sequence>MKGQGQLVPTVVGIKKSPKKIQRSKTQMKQRLPNLKKKWKHPKKKKKHPKKIRKRSKKRKQKGKKMKTRSQEKTSNLKIQLQVSSSQPPSKLRRIPSFVNYHVSIGSLN</sequence>
<dbReference type="EMBL" id="HBUF01091986">
    <property type="protein sequence ID" value="CAG6635923.1"/>
    <property type="molecule type" value="Transcribed_RNA"/>
</dbReference>
<proteinExistence type="predicted"/>
<reference evidence="2" key="1">
    <citation type="submission" date="2021-05" db="EMBL/GenBank/DDBJ databases">
        <authorList>
            <person name="Alioto T."/>
            <person name="Alioto T."/>
            <person name="Gomez Garrido J."/>
        </authorList>
    </citation>
    <scope>NUCLEOTIDE SEQUENCE</scope>
</reference>
<evidence type="ECO:0000256" key="1">
    <source>
        <dbReference type="SAM" id="MobiDB-lite"/>
    </source>
</evidence>
<dbReference type="AlphaFoldDB" id="A0A8D8QQX6"/>
<feature type="compositionally biased region" description="Basic residues" evidence="1">
    <location>
        <begin position="16"/>
        <end position="68"/>
    </location>
</feature>
<feature type="region of interest" description="Disordered" evidence="1">
    <location>
        <begin position="1"/>
        <end position="92"/>
    </location>
</feature>
<name>A0A8D8QQX6_9HEMI</name>
<dbReference type="EMBL" id="HBUF01091987">
    <property type="protein sequence ID" value="CAG6635925.1"/>
    <property type="molecule type" value="Transcribed_RNA"/>
</dbReference>
<accession>A0A8D8QQX6</accession>
<protein>
    <submittedName>
        <fullName evidence="2">Uncharacterized protein</fullName>
    </submittedName>
</protein>